<evidence type="ECO:0000313" key="2">
    <source>
        <dbReference type="Proteomes" id="UP000297638"/>
    </source>
</evidence>
<dbReference type="RefSeq" id="WP_134780249.1">
    <property type="nucleotide sequence ID" value="NZ_SPDS01000001.1"/>
</dbReference>
<reference evidence="1 2" key="1">
    <citation type="submission" date="2019-03" db="EMBL/GenBank/DDBJ databases">
        <title>Glutamicibacter sp. LJH19 genome.</title>
        <authorList>
            <person name="Sinai Borker S."/>
            <person name="Kumar R."/>
        </authorList>
    </citation>
    <scope>NUCLEOTIDE SEQUENCE [LARGE SCALE GENOMIC DNA]</scope>
    <source>
        <strain evidence="1 2">LJH19</strain>
    </source>
</reference>
<evidence type="ECO:0000313" key="1">
    <source>
        <dbReference type="EMBL" id="TFH57312.1"/>
    </source>
</evidence>
<proteinExistence type="predicted"/>
<accession>A0A4Y8TZV3</accession>
<sequence>MPENETTAWGFQKRILEANPTMNKRYAQRMAYRLKRRMDFDTRWVGANPDDVYEEGLRILGTITDSTARDAVRNLEAAA</sequence>
<name>A0A4Y8TZV3_9MICC</name>
<dbReference type="AlphaFoldDB" id="A0A4Y8TZV3"/>
<protein>
    <submittedName>
        <fullName evidence="1">Uncharacterized protein</fullName>
    </submittedName>
</protein>
<comment type="caution">
    <text evidence="1">The sequence shown here is derived from an EMBL/GenBank/DDBJ whole genome shotgun (WGS) entry which is preliminary data.</text>
</comment>
<organism evidence="1 2">
    <name type="scientific">Glutamicibacter arilaitensis</name>
    <dbReference type="NCBI Taxonomy" id="256701"/>
    <lineage>
        <taxon>Bacteria</taxon>
        <taxon>Bacillati</taxon>
        <taxon>Actinomycetota</taxon>
        <taxon>Actinomycetes</taxon>
        <taxon>Micrococcales</taxon>
        <taxon>Micrococcaceae</taxon>
        <taxon>Glutamicibacter</taxon>
    </lineage>
</organism>
<gene>
    <name evidence="1" type="ORF">EXY26_10040</name>
</gene>
<dbReference type="Proteomes" id="UP000297638">
    <property type="component" value="Unassembled WGS sequence"/>
</dbReference>
<dbReference type="EMBL" id="SPDS01000001">
    <property type="protein sequence ID" value="TFH57312.1"/>
    <property type="molecule type" value="Genomic_DNA"/>
</dbReference>